<dbReference type="PANTHER" id="PTHR11142:SF5">
    <property type="entry name" value="TRNA PSEUDOURIDINE(38_39) SYNTHASE"/>
    <property type="match status" value="1"/>
</dbReference>
<dbReference type="GO" id="GO:0009982">
    <property type="term" value="F:pseudouridine synthase activity"/>
    <property type="evidence" value="ECO:0007669"/>
    <property type="project" value="InterPro"/>
</dbReference>
<dbReference type="GO" id="GO:0003723">
    <property type="term" value="F:RNA binding"/>
    <property type="evidence" value="ECO:0007669"/>
    <property type="project" value="InterPro"/>
</dbReference>
<dbReference type="PANTHER" id="PTHR11142">
    <property type="entry name" value="PSEUDOURIDYLATE SYNTHASE"/>
    <property type="match status" value="1"/>
</dbReference>
<dbReference type="GO" id="GO:1990481">
    <property type="term" value="P:mRNA pseudouridine synthesis"/>
    <property type="evidence" value="ECO:0007669"/>
    <property type="project" value="TreeGrafter"/>
</dbReference>
<feature type="region of interest" description="Disordered" evidence="4">
    <location>
        <begin position="497"/>
        <end position="516"/>
    </location>
</feature>
<feature type="domain" description="Pseudouridine synthase I TruA alpha/beta" evidence="5">
    <location>
        <begin position="296"/>
        <end position="407"/>
    </location>
</feature>
<feature type="compositionally biased region" description="Basic and acidic residues" evidence="4">
    <location>
        <begin position="507"/>
        <end position="516"/>
    </location>
</feature>
<keyword evidence="2" id="KW-0819">tRNA processing</keyword>
<feature type="region of interest" description="Disordered" evidence="4">
    <location>
        <begin position="615"/>
        <end position="641"/>
    </location>
</feature>
<dbReference type="SUPFAM" id="SSF55120">
    <property type="entry name" value="Pseudouridine synthase"/>
    <property type="match status" value="1"/>
</dbReference>
<dbReference type="Gene3D" id="3.30.70.580">
    <property type="entry name" value="Pseudouridine synthase I, catalytic domain, N-terminal subdomain"/>
    <property type="match status" value="1"/>
</dbReference>
<accession>A0A6G1LKW0</accession>
<gene>
    <name evidence="6" type="ORF">EJ03DRAFT_387127</name>
</gene>
<evidence type="ECO:0000259" key="5">
    <source>
        <dbReference type="Pfam" id="PF01416"/>
    </source>
</evidence>
<keyword evidence="3" id="KW-0413">Isomerase</keyword>
<dbReference type="InterPro" id="IPR020095">
    <property type="entry name" value="PsdUridine_synth_TruA_C"/>
</dbReference>
<evidence type="ECO:0000313" key="6">
    <source>
        <dbReference type="EMBL" id="KAF2773209.1"/>
    </source>
</evidence>
<organism evidence="6 7">
    <name type="scientific">Teratosphaeria nubilosa</name>
    <dbReference type="NCBI Taxonomy" id="161662"/>
    <lineage>
        <taxon>Eukaryota</taxon>
        <taxon>Fungi</taxon>
        <taxon>Dikarya</taxon>
        <taxon>Ascomycota</taxon>
        <taxon>Pezizomycotina</taxon>
        <taxon>Dothideomycetes</taxon>
        <taxon>Dothideomycetidae</taxon>
        <taxon>Mycosphaerellales</taxon>
        <taxon>Teratosphaeriaceae</taxon>
        <taxon>Teratosphaeria</taxon>
    </lineage>
</organism>
<dbReference type="InterPro" id="IPR041707">
    <property type="entry name" value="Pus3-like"/>
</dbReference>
<dbReference type="InterPro" id="IPR020103">
    <property type="entry name" value="PsdUridine_synth_cat_dom_sf"/>
</dbReference>
<dbReference type="Proteomes" id="UP000799436">
    <property type="component" value="Unassembled WGS sequence"/>
</dbReference>
<evidence type="ECO:0000256" key="1">
    <source>
        <dbReference type="ARBA" id="ARBA00009375"/>
    </source>
</evidence>
<dbReference type="AlphaFoldDB" id="A0A6G1LKW0"/>
<feature type="region of interest" description="Disordered" evidence="4">
    <location>
        <begin position="64"/>
        <end position="91"/>
    </location>
</feature>
<evidence type="ECO:0000256" key="3">
    <source>
        <dbReference type="ARBA" id="ARBA00023235"/>
    </source>
</evidence>
<dbReference type="GO" id="GO:0005634">
    <property type="term" value="C:nucleus"/>
    <property type="evidence" value="ECO:0007669"/>
    <property type="project" value="TreeGrafter"/>
</dbReference>
<name>A0A6G1LKW0_9PEZI</name>
<comment type="similarity">
    <text evidence="1">Belongs to the tRNA pseudouridine synthase TruA family.</text>
</comment>
<proteinExistence type="inferred from homology"/>
<sequence>MSRVPSRLVGLWRGSTPASIRVFHPSVPGPRHQASYGMDYSGYSHDDLLRRVTDLEAQLRALNAKHTASNTSSPAPPKKKPKKAPKSFDPSRYNTRHIALKFAYLGGNYNGFEHHLNNTTPLPTIEETLWKALMKTKLIFPDFQGKSEVEVCWEGVDYSKCGRTDRGVSAFGQVVGLRVRSTQPKAKVNPALEVTETMDAEEAKEEQAPWDHIKDELPYIQLLNRVLPPDIRVLAWCPNPPTSPLEPLPGSSAAPPFSARFNCQERRYRYFFTNPAFAPSPTSKEGWLDIDAMQKAAKKYTGLHDFRNLCKIDPSKQITNWERRIFHASIHEVSNLDGIGLYYFEVRGSAFLWHQVRHLVAVLFLVGQGYEKPEVADQLLDVQSCPGKPIYDMASDAPLVLWDCIFPDMQGPGRAHVDDAPDHGHDDAMDWIYVGDEVGGRDTSKRVVPGVDDGKYGRNGIMDELWALWRKRKMDEVLAHQLLNVVEAQGTQIQAKQEAANGDCGEPSDRVFDGSERPRAVGTYIPIMQREKMETPDVVNARYAARKGLEPKQVNRGAVVADMDEVACEGRQRRTNREHNNNIFLALHHNRQIKPHLKPLKRLMKKNILYIPRRNKPCTTRPKITRRARARLHSQPPNHEQ</sequence>
<dbReference type="GO" id="GO:0031119">
    <property type="term" value="P:tRNA pseudouridine synthesis"/>
    <property type="evidence" value="ECO:0007669"/>
    <property type="project" value="TreeGrafter"/>
</dbReference>
<dbReference type="HAMAP" id="MF_00171">
    <property type="entry name" value="TruA"/>
    <property type="match status" value="1"/>
</dbReference>
<keyword evidence="7" id="KW-1185">Reference proteome</keyword>
<dbReference type="EMBL" id="ML995811">
    <property type="protein sequence ID" value="KAF2773209.1"/>
    <property type="molecule type" value="Genomic_DNA"/>
</dbReference>
<feature type="compositionally biased region" description="Basic residues" evidence="4">
    <location>
        <begin position="623"/>
        <end position="632"/>
    </location>
</feature>
<dbReference type="CDD" id="cd02569">
    <property type="entry name" value="PseudoU_synth_ScPus3"/>
    <property type="match status" value="1"/>
</dbReference>
<protein>
    <submittedName>
        <fullName evidence="6">Pseudouridine synthase</fullName>
    </submittedName>
</protein>
<dbReference type="Gene3D" id="3.30.70.660">
    <property type="entry name" value="Pseudouridine synthase I, catalytic domain, C-terminal subdomain"/>
    <property type="match status" value="1"/>
</dbReference>
<evidence type="ECO:0000313" key="7">
    <source>
        <dbReference type="Proteomes" id="UP000799436"/>
    </source>
</evidence>
<dbReference type="OrthoDB" id="25767at2759"/>
<dbReference type="GO" id="GO:0005737">
    <property type="term" value="C:cytoplasm"/>
    <property type="evidence" value="ECO:0007669"/>
    <property type="project" value="TreeGrafter"/>
</dbReference>
<dbReference type="InterPro" id="IPR020094">
    <property type="entry name" value="TruA/RsuA/RluB/E/F_N"/>
</dbReference>
<dbReference type="Pfam" id="PF01416">
    <property type="entry name" value="PseudoU_synth_1"/>
    <property type="match status" value="1"/>
</dbReference>
<dbReference type="InterPro" id="IPR001406">
    <property type="entry name" value="PsdUridine_synth_TruA"/>
</dbReference>
<dbReference type="InterPro" id="IPR020097">
    <property type="entry name" value="PsdUridine_synth_TruA_a/b_dom"/>
</dbReference>
<evidence type="ECO:0000256" key="2">
    <source>
        <dbReference type="ARBA" id="ARBA00022694"/>
    </source>
</evidence>
<reference evidence="6" key="1">
    <citation type="journal article" date="2020" name="Stud. Mycol.">
        <title>101 Dothideomycetes genomes: a test case for predicting lifestyles and emergence of pathogens.</title>
        <authorList>
            <person name="Haridas S."/>
            <person name="Albert R."/>
            <person name="Binder M."/>
            <person name="Bloem J."/>
            <person name="Labutti K."/>
            <person name="Salamov A."/>
            <person name="Andreopoulos B."/>
            <person name="Baker S."/>
            <person name="Barry K."/>
            <person name="Bills G."/>
            <person name="Bluhm B."/>
            <person name="Cannon C."/>
            <person name="Castanera R."/>
            <person name="Culley D."/>
            <person name="Daum C."/>
            <person name="Ezra D."/>
            <person name="Gonzalez J."/>
            <person name="Henrissat B."/>
            <person name="Kuo A."/>
            <person name="Liang C."/>
            <person name="Lipzen A."/>
            <person name="Lutzoni F."/>
            <person name="Magnuson J."/>
            <person name="Mondo S."/>
            <person name="Nolan M."/>
            <person name="Ohm R."/>
            <person name="Pangilinan J."/>
            <person name="Park H.-J."/>
            <person name="Ramirez L."/>
            <person name="Alfaro M."/>
            <person name="Sun H."/>
            <person name="Tritt A."/>
            <person name="Yoshinaga Y."/>
            <person name="Zwiers L.-H."/>
            <person name="Turgeon B."/>
            <person name="Goodwin S."/>
            <person name="Spatafora J."/>
            <person name="Crous P."/>
            <person name="Grigoriev I."/>
        </authorList>
    </citation>
    <scope>NUCLEOTIDE SEQUENCE</scope>
    <source>
        <strain evidence="6">CBS 116005</strain>
    </source>
</reference>
<evidence type="ECO:0000256" key="4">
    <source>
        <dbReference type="SAM" id="MobiDB-lite"/>
    </source>
</evidence>